<dbReference type="InterPro" id="IPR000873">
    <property type="entry name" value="AMP-dep_synth/lig_dom"/>
</dbReference>
<evidence type="ECO:0000259" key="3">
    <source>
        <dbReference type="Pfam" id="PF00501"/>
    </source>
</evidence>
<dbReference type="AlphaFoldDB" id="A0A9P0A8Q0"/>
<keyword evidence="2" id="KW-0576">Peroxisome</keyword>
<dbReference type="GO" id="GO:0046949">
    <property type="term" value="P:fatty-acyl-CoA biosynthetic process"/>
    <property type="evidence" value="ECO:0007669"/>
    <property type="project" value="TreeGrafter"/>
</dbReference>
<dbReference type="GO" id="GO:0005777">
    <property type="term" value="C:peroxisome"/>
    <property type="evidence" value="ECO:0007669"/>
    <property type="project" value="UniProtKB-SubCell"/>
</dbReference>
<dbReference type="KEGG" id="btab:109035071"/>
<comment type="subcellular location">
    <subcellularLocation>
        <location evidence="1">Peroxisome</location>
    </subcellularLocation>
</comment>
<dbReference type="Pfam" id="PF13193">
    <property type="entry name" value="AMP-binding_C"/>
    <property type="match status" value="1"/>
</dbReference>
<organism evidence="5 6">
    <name type="scientific">Bemisia tabaci</name>
    <name type="common">Sweetpotato whitefly</name>
    <name type="synonym">Aleurodes tabaci</name>
    <dbReference type="NCBI Taxonomy" id="7038"/>
    <lineage>
        <taxon>Eukaryota</taxon>
        <taxon>Metazoa</taxon>
        <taxon>Ecdysozoa</taxon>
        <taxon>Arthropoda</taxon>
        <taxon>Hexapoda</taxon>
        <taxon>Insecta</taxon>
        <taxon>Pterygota</taxon>
        <taxon>Neoptera</taxon>
        <taxon>Paraneoptera</taxon>
        <taxon>Hemiptera</taxon>
        <taxon>Sternorrhyncha</taxon>
        <taxon>Aleyrodoidea</taxon>
        <taxon>Aleyrodidae</taxon>
        <taxon>Aleyrodinae</taxon>
        <taxon>Bemisia</taxon>
    </lineage>
</organism>
<dbReference type="InterPro" id="IPR042099">
    <property type="entry name" value="ANL_N_sf"/>
</dbReference>
<dbReference type="InterPro" id="IPR025110">
    <property type="entry name" value="AMP-bd_C"/>
</dbReference>
<proteinExistence type="predicted"/>
<gene>
    <name evidence="5" type="ORF">BEMITA_LOCUS5539</name>
</gene>
<evidence type="ECO:0000259" key="4">
    <source>
        <dbReference type="Pfam" id="PF13193"/>
    </source>
</evidence>
<protein>
    <submittedName>
        <fullName evidence="5">Uncharacterized protein</fullName>
    </submittedName>
</protein>
<feature type="domain" description="AMP-binding enzyme C-terminal" evidence="4">
    <location>
        <begin position="449"/>
        <end position="523"/>
    </location>
</feature>
<evidence type="ECO:0000313" key="5">
    <source>
        <dbReference type="EMBL" id="CAH0386414.1"/>
    </source>
</evidence>
<dbReference type="InterPro" id="IPR045851">
    <property type="entry name" value="AMP-bd_C_sf"/>
</dbReference>
<feature type="domain" description="AMP-dependent synthetase/ligase" evidence="3">
    <location>
        <begin position="35"/>
        <end position="398"/>
    </location>
</feature>
<sequence>MPFVGAVVSSDGVVRSTLPDVRIPEQDLSTFIWSKAADYAEQPALTCGETERSYSYTEARSLSHRFGASLLKRGFGPGDVLAIFLPNSIEYPLILLGALEAGLLVTMIDASYKKNEVLQQVQTADAKVIVTVTSLIPMINEVLKDLSSSLCVIVVDADNERPGLSATWTTWSEMVNSSEIQQKWPEVSPEAIAFLPCSSGTTSERKMVARTHKATVAGVAMTPLLEHDGVNVVISNLLCHAAAQSFTLLGLTSGANCLILPSRDPHKLIEVLTVLEPLSVIWLCPSPYFSDLNPLVKTDDLKSLRSIVCVGCSFAPAAVEEFLDKMPDRDAITFTCGFGMTEASPIIIPQKNNLDPTVLGYPLPNTELKVVGADGKNLGPGQAGELYIRGPQVMKCYYNNEEATTEAFDGEWFKSGDIVYYDETGMFHLVGRSKELIKCNGRSVSPLDLEIALTSHPTVREAGVIGVLDDITVEKTIAFVVPKLGMEIDIEELERFVSSEVAPHKTLSQIIVIEALPRNSTGKIIKRVLKERYNLMLAEERISARPSYR</sequence>
<keyword evidence="6" id="KW-1185">Reference proteome</keyword>
<dbReference type="SUPFAM" id="SSF56801">
    <property type="entry name" value="Acetyl-CoA synthetase-like"/>
    <property type="match status" value="1"/>
</dbReference>
<evidence type="ECO:0000256" key="2">
    <source>
        <dbReference type="ARBA" id="ARBA00023140"/>
    </source>
</evidence>
<dbReference type="Pfam" id="PF00501">
    <property type="entry name" value="AMP-binding"/>
    <property type="match status" value="1"/>
</dbReference>
<dbReference type="GO" id="GO:0004467">
    <property type="term" value="F:long-chain fatty acid-CoA ligase activity"/>
    <property type="evidence" value="ECO:0007669"/>
    <property type="project" value="TreeGrafter"/>
</dbReference>
<evidence type="ECO:0000256" key="1">
    <source>
        <dbReference type="ARBA" id="ARBA00004275"/>
    </source>
</evidence>
<accession>A0A9P0A8Q0</accession>
<dbReference type="PANTHER" id="PTHR24096">
    <property type="entry name" value="LONG-CHAIN-FATTY-ACID--COA LIGASE"/>
    <property type="match status" value="1"/>
</dbReference>
<dbReference type="PANTHER" id="PTHR24096:SF422">
    <property type="entry name" value="BCDNA.GH02901"/>
    <property type="match status" value="1"/>
</dbReference>
<evidence type="ECO:0000313" key="6">
    <source>
        <dbReference type="Proteomes" id="UP001152759"/>
    </source>
</evidence>
<name>A0A9P0A8Q0_BEMTA</name>
<reference evidence="5" key="1">
    <citation type="submission" date="2021-12" db="EMBL/GenBank/DDBJ databases">
        <authorList>
            <person name="King R."/>
        </authorList>
    </citation>
    <scope>NUCLEOTIDE SEQUENCE</scope>
</reference>
<dbReference type="Proteomes" id="UP001152759">
    <property type="component" value="Chromosome 3"/>
</dbReference>
<dbReference type="Gene3D" id="3.40.50.12780">
    <property type="entry name" value="N-terminal domain of ligase-like"/>
    <property type="match status" value="1"/>
</dbReference>
<dbReference type="EMBL" id="OU963864">
    <property type="protein sequence ID" value="CAH0386414.1"/>
    <property type="molecule type" value="Genomic_DNA"/>
</dbReference>
<dbReference type="Gene3D" id="3.30.300.30">
    <property type="match status" value="1"/>
</dbReference>